<reference evidence="1 2" key="1">
    <citation type="submission" date="2021-05" db="EMBL/GenBank/DDBJ databases">
        <title>Genome Assembly of Synthetic Allotetraploid Brassica napus Reveals Homoeologous Exchanges between Subgenomes.</title>
        <authorList>
            <person name="Davis J.T."/>
        </authorList>
    </citation>
    <scope>NUCLEOTIDE SEQUENCE [LARGE SCALE GENOMIC DNA]</scope>
    <source>
        <strain evidence="2">cv. Da-Ae</strain>
        <tissue evidence="1">Seedling</tissue>
    </source>
</reference>
<proteinExistence type="predicted"/>
<organism evidence="1 2">
    <name type="scientific">Brassica napus</name>
    <name type="common">Rape</name>
    <dbReference type="NCBI Taxonomy" id="3708"/>
    <lineage>
        <taxon>Eukaryota</taxon>
        <taxon>Viridiplantae</taxon>
        <taxon>Streptophyta</taxon>
        <taxon>Embryophyta</taxon>
        <taxon>Tracheophyta</taxon>
        <taxon>Spermatophyta</taxon>
        <taxon>Magnoliopsida</taxon>
        <taxon>eudicotyledons</taxon>
        <taxon>Gunneridae</taxon>
        <taxon>Pentapetalae</taxon>
        <taxon>rosids</taxon>
        <taxon>malvids</taxon>
        <taxon>Brassicales</taxon>
        <taxon>Brassicaceae</taxon>
        <taxon>Brassiceae</taxon>
        <taxon>Brassica</taxon>
    </lineage>
</organism>
<dbReference type="Proteomes" id="UP000824890">
    <property type="component" value="Unassembled WGS sequence"/>
</dbReference>
<accession>A0ABQ8AXN3</accession>
<sequence length="204" mass="22872">MVVPKKDVHRCLRHPLEHRRGVMFPCVSSLWWMTTNLGQIYLFGSTTVASPRQARIAVLEVTVEDPCFWISANLVVPHLRGSFLWARLRSGPLQPGELYLGRGQGPTSSTVFGDKINSLAPPGVEPSYDSCSSIPRKKLREEEFYLIDGWEIFTHSKEVAGARKSLFIACFLKSYCASPLDFGFGSVDLRSPNRFAFGFIDMVV</sequence>
<keyword evidence="2" id="KW-1185">Reference proteome</keyword>
<name>A0ABQ8AXN3_BRANA</name>
<evidence type="ECO:0000313" key="1">
    <source>
        <dbReference type="EMBL" id="KAH0897315.1"/>
    </source>
</evidence>
<protein>
    <submittedName>
        <fullName evidence="1">Uncharacterized protein</fullName>
    </submittedName>
</protein>
<gene>
    <name evidence="1" type="ORF">HID58_046883</name>
</gene>
<dbReference type="EMBL" id="JAGKQM010000012">
    <property type="protein sequence ID" value="KAH0897315.1"/>
    <property type="molecule type" value="Genomic_DNA"/>
</dbReference>
<comment type="caution">
    <text evidence="1">The sequence shown here is derived from an EMBL/GenBank/DDBJ whole genome shotgun (WGS) entry which is preliminary data.</text>
</comment>
<evidence type="ECO:0000313" key="2">
    <source>
        <dbReference type="Proteomes" id="UP000824890"/>
    </source>
</evidence>